<name>A0A0J9VA39_PLAVI</name>
<accession>A0A0J9VA39</accession>
<dbReference type="EMBL" id="KQ234156">
    <property type="protein sequence ID" value="KMZ82928.1"/>
    <property type="molecule type" value="Genomic_DNA"/>
</dbReference>
<evidence type="ECO:0000313" key="1">
    <source>
        <dbReference type="EMBL" id="KMZ82928.1"/>
    </source>
</evidence>
<evidence type="ECO:0000313" key="2">
    <source>
        <dbReference type="Proteomes" id="UP000053562"/>
    </source>
</evidence>
<gene>
    <name evidence="1" type="ORF">PVIIG_05575</name>
</gene>
<evidence type="ECO:0008006" key="3">
    <source>
        <dbReference type="Google" id="ProtNLM"/>
    </source>
</evidence>
<reference evidence="1 2" key="1">
    <citation type="submission" date="2011-08" db="EMBL/GenBank/DDBJ databases">
        <title>The Genome Sequence of Plasmodium vivax India VII.</title>
        <authorList>
            <consortium name="The Broad Institute Genome Sequencing Platform"/>
            <consortium name="The Broad Institute Genome Sequencing Center for Infectious Disease"/>
            <person name="Neafsey D."/>
            <person name="Carlton J."/>
            <person name="Barnwell J."/>
            <person name="Collins W."/>
            <person name="Escalante A."/>
            <person name="Mullikin J."/>
            <person name="Saul A."/>
            <person name="Guigo R."/>
            <person name="Camara F."/>
            <person name="Young S.K."/>
            <person name="Zeng Q."/>
            <person name="Gargeya S."/>
            <person name="Fitzgerald M."/>
            <person name="Haas B."/>
            <person name="Abouelleil A."/>
            <person name="Alvarado L."/>
            <person name="Arachchi H.M."/>
            <person name="Berlin A."/>
            <person name="Brown A."/>
            <person name="Chapman S.B."/>
            <person name="Chen Z."/>
            <person name="Dunbar C."/>
            <person name="Freedman E."/>
            <person name="Gearin G."/>
            <person name="Gellesch M."/>
            <person name="Goldberg J."/>
            <person name="Griggs A."/>
            <person name="Gujja S."/>
            <person name="Heiman D."/>
            <person name="Howarth C."/>
            <person name="Larson L."/>
            <person name="Lui A."/>
            <person name="MacDonald P.J.P."/>
            <person name="Montmayeur A."/>
            <person name="Murphy C."/>
            <person name="Neiman D."/>
            <person name="Pearson M."/>
            <person name="Priest M."/>
            <person name="Roberts A."/>
            <person name="Saif S."/>
            <person name="Shea T."/>
            <person name="Shenoy N."/>
            <person name="Sisk P."/>
            <person name="Stolte C."/>
            <person name="Sykes S."/>
            <person name="Wortman J."/>
            <person name="Nusbaum C."/>
            <person name="Birren B."/>
        </authorList>
    </citation>
    <scope>NUCLEOTIDE SEQUENCE [LARGE SCALE GENOMIC DNA]</scope>
    <source>
        <strain evidence="1 2">India VII</strain>
    </source>
</reference>
<proteinExistence type="predicted"/>
<organism evidence="1 2">
    <name type="scientific">Plasmodium vivax India VII</name>
    <dbReference type="NCBI Taxonomy" id="1077284"/>
    <lineage>
        <taxon>Eukaryota</taxon>
        <taxon>Sar</taxon>
        <taxon>Alveolata</taxon>
        <taxon>Apicomplexa</taxon>
        <taxon>Aconoidasida</taxon>
        <taxon>Haemosporida</taxon>
        <taxon>Plasmodiidae</taxon>
        <taxon>Plasmodium</taxon>
        <taxon>Plasmodium (Plasmodium)</taxon>
    </lineage>
</organism>
<sequence>MCNDLSKGSIYNCDFRSICTRLVRELSQFKDKLDENKITSFAEECKYFNYLIYYILKCPLQCNNINLLYARLNDVKTTYVPKGHSCDIEYFGITKKNFLIK</sequence>
<protein>
    <recommendedName>
        <fullName evidence="3">CYIR protein</fullName>
    </recommendedName>
</protein>
<dbReference type="Proteomes" id="UP000053562">
    <property type="component" value="Unassembled WGS sequence"/>
</dbReference>
<dbReference type="AlphaFoldDB" id="A0A0J9VA39"/>